<dbReference type="KEGG" id="oho:Oweho_0981"/>
<sequence>MIRSFLFIVFLSLISIGSFAQSDKYIFHDVVEGDTKYSISKEYHISIEDLEKFNPEIKSGLRLNTKLLIPKELMKKNEEPAPTKTVGPGFTSYTVKAGQTLYSIAKEYGVSVADIRKNNPQLADGLKAGMILNIPPKAATPKETTQKKDTGDKTHTVQPGETLYSLAIQYHVGIADIKKLNPELEQDGLKVGMVIKIPEPREEVKDEIAQQQAQKAYYIHVVKKTETAYSISRQYELSLDSLYLINPTAKEGLQIGQELNIPGNRAPKETIVEKPAERLNSDEGKEIASVNDSSSQKGEDENYFLYKVKSGDSFYSLKSRYNVSQEELEKLNPEIKRGLEVDKYIIIPQNGKAEDVKWLDKLFAKETKTTPIEAPSDNKKFRKDSLNTGGEVITQVPEVKFEDTLMVNTSKTYKVGLMLPFNVVSDTVVQNSSAIEGTQKVSLDFYNGLLMAADTLAKQGMNLDLNVYDTKNSLFHLQEKSKEYRQKNFDMVIGPLFHKNVEYIADDLRKQNVPVISPLSKSVDVAGRPNLIKCNPGNAAAGQVIADMLNTEYAKARVIFAYSSSEAESVQQVRARLLPRADSNRIDDITFTKELIERNVLKDMMAPGKQNVVIIFSEDQVFLSDLISNLRLMRSYDIAVIGPSKLLKIQTLEMDYLNKLNLSMPDANYIDYNDPKTISFIKDYREKYKAEPSQFAFQGYDVGMYFLQKLWKNGKYMMYHLDDEQPMLGTGFKITKDAKGGYQNDFMYLTGVRDLTLVKLEKK</sequence>
<feature type="domain" description="LysM" evidence="3">
    <location>
        <begin position="218"/>
        <end position="261"/>
    </location>
</feature>
<dbReference type="Gene3D" id="3.40.50.2300">
    <property type="match status" value="2"/>
</dbReference>
<accession>G8R3V9</accession>
<dbReference type="PROSITE" id="PS51782">
    <property type="entry name" value="LYSM"/>
    <property type="match status" value="5"/>
</dbReference>
<dbReference type="CDD" id="cd00118">
    <property type="entry name" value="LysM"/>
    <property type="match status" value="5"/>
</dbReference>
<feature type="domain" description="LysM" evidence="3">
    <location>
        <begin position="153"/>
        <end position="197"/>
    </location>
</feature>
<dbReference type="Pfam" id="PF01476">
    <property type="entry name" value="LysM"/>
    <property type="match status" value="5"/>
</dbReference>
<feature type="domain" description="LysM" evidence="3">
    <location>
        <begin position="26"/>
        <end position="69"/>
    </location>
</feature>
<feature type="signal peptide" evidence="2">
    <location>
        <begin position="1"/>
        <end position="20"/>
    </location>
</feature>
<dbReference type="AlphaFoldDB" id="G8R3V9"/>
<feature type="chain" id="PRO_5003514258" evidence="2">
    <location>
        <begin position="21"/>
        <end position="763"/>
    </location>
</feature>
<proteinExistence type="predicted"/>
<dbReference type="SMART" id="SM00257">
    <property type="entry name" value="LysM"/>
    <property type="match status" value="5"/>
</dbReference>
<gene>
    <name evidence="4" type="ordered locus">Oweho_0981</name>
</gene>
<dbReference type="Proteomes" id="UP000005631">
    <property type="component" value="Chromosome"/>
</dbReference>
<feature type="region of interest" description="Disordered" evidence="1">
    <location>
        <begin position="138"/>
        <end position="157"/>
    </location>
</feature>
<dbReference type="InterPro" id="IPR036779">
    <property type="entry name" value="LysM_dom_sf"/>
</dbReference>
<dbReference type="CDD" id="cd06268">
    <property type="entry name" value="PBP1_ABC_transporter_LIVBP-like"/>
    <property type="match status" value="1"/>
</dbReference>
<dbReference type="eggNOG" id="COG1388">
    <property type="taxonomic scope" value="Bacteria"/>
</dbReference>
<dbReference type="PANTHER" id="PTHR33734">
    <property type="entry name" value="LYSM DOMAIN-CONTAINING GPI-ANCHORED PROTEIN 2"/>
    <property type="match status" value="1"/>
</dbReference>
<dbReference type="HOGENOM" id="CLU_028261_0_0_10"/>
<evidence type="ECO:0000313" key="5">
    <source>
        <dbReference type="Proteomes" id="UP000005631"/>
    </source>
</evidence>
<dbReference type="RefSeq" id="WP_014201351.1">
    <property type="nucleotide sequence ID" value="NC_016599.1"/>
</dbReference>
<dbReference type="STRING" id="926562.Oweho_0981"/>
<dbReference type="SUPFAM" id="SSF54106">
    <property type="entry name" value="LysM domain"/>
    <property type="match status" value="5"/>
</dbReference>
<feature type="domain" description="LysM" evidence="3">
    <location>
        <begin position="304"/>
        <end position="347"/>
    </location>
</feature>
<evidence type="ECO:0000256" key="2">
    <source>
        <dbReference type="SAM" id="SignalP"/>
    </source>
</evidence>
<protein>
    <submittedName>
        <fullName evidence="4">ABC-type branched-chain amino acid transport system, periplasmic component</fullName>
    </submittedName>
</protein>
<keyword evidence="5" id="KW-1185">Reference proteome</keyword>
<name>G8R3V9_OWEHD</name>
<dbReference type="Gene3D" id="3.10.350.10">
    <property type="entry name" value="LysM domain"/>
    <property type="match status" value="5"/>
</dbReference>
<evidence type="ECO:0000313" key="4">
    <source>
        <dbReference type="EMBL" id="AEV31991.1"/>
    </source>
</evidence>
<reference evidence="4 5" key="1">
    <citation type="journal article" date="2012" name="Stand. Genomic Sci.">
        <title>Genome sequence of the orange-pigmented seawater bacterium Owenweeksia hongkongensis type strain (UST20020801(T)).</title>
        <authorList>
            <person name="Riedel T."/>
            <person name="Held B."/>
            <person name="Nolan M."/>
            <person name="Lucas S."/>
            <person name="Lapidus A."/>
            <person name="Tice H."/>
            <person name="Del Rio T.G."/>
            <person name="Cheng J.F."/>
            <person name="Han C."/>
            <person name="Tapia R."/>
            <person name="Goodwin L.A."/>
            <person name="Pitluck S."/>
            <person name="Liolios K."/>
            <person name="Mavromatis K."/>
            <person name="Pagani I."/>
            <person name="Ivanova N."/>
            <person name="Mikhailova N."/>
            <person name="Pati A."/>
            <person name="Chen A."/>
            <person name="Palaniappan K."/>
            <person name="Rohde M."/>
            <person name="Tindall B.J."/>
            <person name="Detter J.C."/>
            <person name="Goker M."/>
            <person name="Woyke T."/>
            <person name="Bristow J."/>
            <person name="Eisen J.A."/>
            <person name="Markowitz V."/>
            <person name="Hugenholtz P."/>
            <person name="Klenk H.P."/>
            <person name="Kyrpides N.C."/>
        </authorList>
    </citation>
    <scope>NUCLEOTIDE SEQUENCE</scope>
    <source>
        <strain evidence="5">DSM 17368 / JCM 12287 / NRRL B-23963</strain>
    </source>
</reference>
<evidence type="ECO:0000256" key="1">
    <source>
        <dbReference type="SAM" id="MobiDB-lite"/>
    </source>
</evidence>
<dbReference type="SUPFAM" id="SSF53822">
    <property type="entry name" value="Periplasmic binding protein-like I"/>
    <property type="match status" value="1"/>
</dbReference>
<dbReference type="EMBL" id="CP003156">
    <property type="protein sequence ID" value="AEV31991.1"/>
    <property type="molecule type" value="Genomic_DNA"/>
</dbReference>
<feature type="compositionally biased region" description="Basic and acidic residues" evidence="1">
    <location>
        <begin position="144"/>
        <end position="155"/>
    </location>
</feature>
<dbReference type="PANTHER" id="PTHR33734:SF22">
    <property type="entry name" value="MEMBRANE-BOUND LYTIC MUREIN TRANSGLYCOSYLASE D"/>
    <property type="match status" value="1"/>
</dbReference>
<dbReference type="eggNOG" id="COG0683">
    <property type="taxonomic scope" value="Bacteria"/>
</dbReference>
<feature type="domain" description="LysM" evidence="3">
    <location>
        <begin position="91"/>
        <end position="134"/>
    </location>
</feature>
<dbReference type="InterPro" id="IPR018392">
    <property type="entry name" value="LysM"/>
</dbReference>
<keyword evidence="2" id="KW-0732">Signal</keyword>
<dbReference type="InterPro" id="IPR028082">
    <property type="entry name" value="Peripla_BP_I"/>
</dbReference>
<evidence type="ECO:0000259" key="3">
    <source>
        <dbReference type="PROSITE" id="PS51782"/>
    </source>
</evidence>
<organism evidence="4 5">
    <name type="scientific">Owenweeksia hongkongensis (strain DSM 17368 / CIP 108786 / JCM 12287 / NRRL B-23963 / UST20020801)</name>
    <dbReference type="NCBI Taxonomy" id="926562"/>
    <lineage>
        <taxon>Bacteria</taxon>
        <taxon>Pseudomonadati</taxon>
        <taxon>Bacteroidota</taxon>
        <taxon>Flavobacteriia</taxon>
        <taxon>Flavobacteriales</taxon>
        <taxon>Owenweeksiaceae</taxon>
        <taxon>Owenweeksia</taxon>
    </lineage>
</organism>